<protein>
    <submittedName>
        <fullName evidence="1">Uncharacterized protein</fullName>
    </submittedName>
</protein>
<reference evidence="1 2" key="1">
    <citation type="journal article" date="2016" name="Genome Announc.">
        <title>Draft Genome Sequence of Planomonospora sphaerica JCM9374, a Rare Actinomycete.</title>
        <authorList>
            <person name="Dohra H."/>
            <person name="Suzuki T."/>
            <person name="Inoue Y."/>
            <person name="Kodani S."/>
        </authorList>
    </citation>
    <scope>NUCLEOTIDE SEQUENCE [LARGE SCALE GENOMIC DNA]</scope>
    <source>
        <strain evidence="1 2">JCM 9374</strain>
    </source>
</reference>
<dbReference type="EMBL" id="BDCX01000006">
    <property type="protein sequence ID" value="GAT67009.1"/>
    <property type="molecule type" value="Genomic_DNA"/>
</dbReference>
<proteinExistence type="predicted"/>
<keyword evidence="2" id="KW-1185">Reference proteome</keyword>
<dbReference type="AlphaFoldDB" id="A0A171CP70"/>
<dbReference type="Proteomes" id="UP000077701">
    <property type="component" value="Unassembled WGS sequence"/>
</dbReference>
<reference evidence="2" key="2">
    <citation type="submission" date="2016-04" db="EMBL/GenBank/DDBJ databases">
        <title>Planomonospora sphaerica JCM9374 whole genome shotgun sequence.</title>
        <authorList>
            <person name="Suzuki T."/>
            <person name="Dohra H."/>
            <person name="Kodani S."/>
        </authorList>
    </citation>
    <scope>NUCLEOTIDE SEQUENCE [LARGE SCALE GENOMIC DNA]</scope>
    <source>
        <strain evidence="2">JCM 9374</strain>
    </source>
</reference>
<organism evidence="1 2">
    <name type="scientific">Planomonospora sphaerica</name>
    <dbReference type="NCBI Taxonomy" id="161355"/>
    <lineage>
        <taxon>Bacteria</taxon>
        <taxon>Bacillati</taxon>
        <taxon>Actinomycetota</taxon>
        <taxon>Actinomycetes</taxon>
        <taxon>Streptosporangiales</taxon>
        <taxon>Streptosporangiaceae</taxon>
        <taxon>Planomonospora</taxon>
    </lineage>
</organism>
<gene>
    <name evidence="1" type="ORF">PS9374_02662</name>
</gene>
<name>A0A171CP70_9ACTN</name>
<accession>A0A171CP70</accession>
<evidence type="ECO:0000313" key="1">
    <source>
        <dbReference type="EMBL" id="GAT67009.1"/>
    </source>
</evidence>
<sequence>MPAADADLLGDLAQREGVERVRRLGAGELEPDP</sequence>
<evidence type="ECO:0000313" key="2">
    <source>
        <dbReference type="Proteomes" id="UP000077701"/>
    </source>
</evidence>
<comment type="caution">
    <text evidence="1">The sequence shown here is derived from an EMBL/GenBank/DDBJ whole genome shotgun (WGS) entry which is preliminary data.</text>
</comment>